<dbReference type="GO" id="GO:0008781">
    <property type="term" value="F:N-acylneuraminate cytidylyltransferase activity"/>
    <property type="evidence" value="ECO:0007669"/>
    <property type="project" value="TreeGrafter"/>
</dbReference>
<evidence type="ECO:0000313" key="8">
    <source>
        <dbReference type="EMBL" id="ADU65336.1"/>
    </source>
</evidence>
<evidence type="ECO:0000256" key="7">
    <source>
        <dbReference type="PIRSR" id="PIRSR006118-2"/>
    </source>
</evidence>
<dbReference type="CDD" id="cd01630">
    <property type="entry name" value="HAD_KDO-like"/>
    <property type="match status" value="1"/>
</dbReference>
<dbReference type="EMBL" id="CP002432">
    <property type="protein sequence ID" value="ADU65336.1"/>
    <property type="molecule type" value="Genomic_DNA"/>
</dbReference>
<evidence type="ECO:0000256" key="5">
    <source>
        <dbReference type="ARBA" id="ARBA00022801"/>
    </source>
</evidence>
<keyword evidence="4 7" id="KW-0479">Metal-binding</keyword>
<comment type="cofactor">
    <cofactor evidence="1 7">
        <name>Mg(2+)</name>
        <dbReference type="ChEBI" id="CHEBI:18420"/>
    </cofactor>
</comment>
<dbReference type="STRING" id="653733.Selin_0588"/>
<comment type="similarity">
    <text evidence="2">Belongs to the KdsC family.</text>
</comment>
<feature type="binding site" evidence="7">
    <location>
        <position position="16"/>
    </location>
    <ligand>
        <name>Mg(2+)</name>
        <dbReference type="ChEBI" id="CHEBI:18420"/>
    </ligand>
</feature>
<evidence type="ECO:0000256" key="6">
    <source>
        <dbReference type="ARBA" id="ARBA00022842"/>
    </source>
</evidence>
<dbReference type="FunCoup" id="E6W104">
    <property type="interactions" value="264"/>
</dbReference>
<evidence type="ECO:0000256" key="4">
    <source>
        <dbReference type="ARBA" id="ARBA00022723"/>
    </source>
</evidence>
<dbReference type="PIRSF" id="PIRSF006118">
    <property type="entry name" value="KDO8-P_Ptase"/>
    <property type="match status" value="1"/>
</dbReference>
<dbReference type="InterPro" id="IPR050793">
    <property type="entry name" value="CMP-NeuNAc_synthase"/>
</dbReference>
<dbReference type="GO" id="GO:0019143">
    <property type="term" value="F:3-deoxy-manno-octulosonate-8-phosphatase activity"/>
    <property type="evidence" value="ECO:0007669"/>
    <property type="project" value="UniProtKB-EC"/>
</dbReference>
<dbReference type="KEGG" id="din:Selin_0588"/>
<evidence type="ECO:0000256" key="1">
    <source>
        <dbReference type="ARBA" id="ARBA00001946"/>
    </source>
</evidence>
<dbReference type="InterPro" id="IPR036412">
    <property type="entry name" value="HAD-like_sf"/>
</dbReference>
<dbReference type="SFLD" id="SFLDS00003">
    <property type="entry name" value="Haloacid_Dehalogenase"/>
    <property type="match status" value="1"/>
</dbReference>
<dbReference type="Gene3D" id="3.40.50.1000">
    <property type="entry name" value="HAD superfamily/HAD-like"/>
    <property type="match status" value="1"/>
</dbReference>
<dbReference type="NCBIfam" id="TIGR01670">
    <property type="entry name" value="KdsC-phosphatas"/>
    <property type="match status" value="1"/>
</dbReference>
<reference evidence="8 9" key="1">
    <citation type="submission" date="2010-12" db="EMBL/GenBank/DDBJ databases">
        <title>Complete sequence of Desulfurispirillum indicum S5.</title>
        <authorList>
            <consortium name="US DOE Joint Genome Institute"/>
            <person name="Lucas S."/>
            <person name="Copeland A."/>
            <person name="Lapidus A."/>
            <person name="Cheng J.-F."/>
            <person name="Goodwin L."/>
            <person name="Pitluck S."/>
            <person name="Chertkov O."/>
            <person name="Held B."/>
            <person name="Detter J.C."/>
            <person name="Han C."/>
            <person name="Tapia R."/>
            <person name="Land M."/>
            <person name="Hauser L."/>
            <person name="Kyrpides N."/>
            <person name="Ivanova N."/>
            <person name="Mikhailova N."/>
            <person name="Haggblom M."/>
            <person name="Rauschenbach I."/>
            <person name="Bini E."/>
            <person name="Woyke T."/>
        </authorList>
    </citation>
    <scope>NUCLEOTIDE SEQUENCE [LARGE SCALE GENOMIC DNA]</scope>
    <source>
        <strain evidence="9">ATCC BAA-1389 / DSM 22839 / S5</strain>
    </source>
</reference>
<protein>
    <submittedName>
        <fullName evidence="8">3-deoxy-D-manno-octulosonate 8-phosphate phosphatase, YrbI family</fullName>
        <ecNumber evidence="8">3.1.3.45</ecNumber>
    </submittedName>
</protein>
<keyword evidence="9" id="KW-1185">Reference proteome</keyword>
<dbReference type="GO" id="GO:0046872">
    <property type="term" value="F:metal ion binding"/>
    <property type="evidence" value="ECO:0007669"/>
    <property type="project" value="UniProtKB-KW"/>
</dbReference>
<dbReference type="InterPro" id="IPR010023">
    <property type="entry name" value="KdsC_fam"/>
</dbReference>
<dbReference type="Pfam" id="PF08282">
    <property type="entry name" value="Hydrolase_3"/>
    <property type="match status" value="1"/>
</dbReference>
<dbReference type="RefSeq" id="WP_013505224.1">
    <property type="nucleotide sequence ID" value="NC_014836.1"/>
</dbReference>
<dbReference type="InterPro" id="IPR023214">
    <property type="entry name" value="HAD_sf"/>
</dbReference>
<feature type="binding site" evidence="7">
    <location>
        <position position="109"/>
    </location>
    <ligand>
        <name>Mg(2+)</name>
        <dbReference type="ChEBI" id="CHEBI:18420"/>
    </ligand>
</feature>
<dbReference type="PANTHER" id="PTHR21485:SF3">
    <property type="entry name" value="N-ACYLNEURAMINATE CYTIDYLYLTRANSFERASE"/>
    <property type="match status" value="1"/>
</dbReference>
<dbReference type="AlphaFoldDB" id="E6W104"/>
<proteinExistence type="inferred from homology"/>
<accession>E6W104</accession>
<feature type="binding site" evidence="7">
    <location>
        <position position="18"/>
    </location>
    <ligand>
        <name>substrate</name>
    </ligand>
</feature>
<dbReference type="SFLD" id="SFLDG01138">
    <property type="entry name" value="C1.6.2:_Deoxy-d-mannose-octulo"/>
    <property type="match status" value="1"/>
</dbReference>
<dbReference type="Proteomes" id="UP000002572">
    <property type="component" value="Chromosome"/>
</dbReference>
<comment type="subunit">
    <text evidence="3">Homotetramer.</text>
</comment>
<dbReference type="SUPFAM" id="SSF56784">
    <property type="entry name" value="HAD-like"/>
    <property type="match status" value="1"/>
</dbReference>
<dbReference type="HOGENOM" id="CLU_106694_0_1_0"/>
<keyword evidence="6 7" id="KW-0460">Magnesium</keyword>
<dbReference type="InParanoid" id="E6W104"/>
<dbReference type="FunFam" id="3.40.50.1000:FF:000029">
    <property type="entry name" value="3-deoxy-D-manno-octulosonate 8-phosphate phosphatase KdsC"/>
    <property type="match status" value="1"/>
</dbReference>
<evidence type="ECO:0000256" key="2">
    <source>
        <dbReference type="ARBA" id="ARBA00005893"/>
    </source>
</evidence>
<gene>
    <name evidence="8" type="ordered locus">Selin_0588</name>
</gene>
<name>E6W104_DESIS</name>
<dbReference type="SFLD" id="SFLDG01136">
    <property type="entry name" value="C1.6:_Phosphoserine_Phosphatas"/>
    <property type="match status" value="1"/>
</dbReference>
<evidence type="ECO:0000313" key="9">
    <source>
        <dbReference type="Proteomes" id="UP000002572"/>
    </source>
</evidence>
<evidence type="ECO:0000256" key="3">
    <source>
        <dbReference type="ARBA" id="ARBA00011881"/>
    </source>
</evidence>
<dbReference type="EC" id="3.1.3.45" evidence="8"/>
<sequence>MRLQEKVQRIKVVIFDVDGVLSDGKITYDVHGVEYKSFNVRDGHRIKLLQRAGYRTGIITGRQSPIVGHRARELEMTMVYQGAIDKLVVYEELKSTHGLCDEQIAYMGDDIIDIPVLRRVGLSACVPEAPDEVRREVDMITRNRGGDGAAAEFIEFILREAGHWPGLMERYQR</sequence>
<dbReference type="PANTHER" id="PTHR21485">
    <property type="entry name" value="HAD SUPERFAMILY MEMBERS CMAS AND KDSC"/>
    <property type="match status" value="1"/>
</dbReference>
<dbReference type="eggNOG" id="COG1778">
    <property type="taxonomic scope" value="Bacteria"/>
</dbReference>
<keyword evidence="5 8" id="KW-0378">Hydrolase</keyword>
<organism evidence="8 9">
    <name type="scientific">Desulfurispirillum indicum (strain ATCC BAA-1389 / DSM 22839 / S5)</name>
    <dbReference type="NCBI Taxonomy" id="653733"/>
    <lineage>
        <taxon>Bacteria</taxon>
        <taxon>Pseudomonadati</taxon>
        <taxon>Chrysiogenota</taxon>
        <taxon>Chrysiogenia</taxon>
        <taxon>Chrysiogenales</taxon>
        <taxon>Chrysiogenaceae</taxon>
        <taxon>Desulfurispirillum</taxon>
    </lineage>
</organism>